<reference evidence="2 3" key="1">
    <citation type="journal article" date="2023" name="Life. Sci Alliance">
        <title>Evolutionary insights into 3D genome organization and epigenetic landscape of Vigna mungo.</title>
        <authorList>
            <person name="Junaid A."/>
            <person name="Singh B."/>
            <person name="Bhatia S."/>
        </authorList>
    </citation>
    <scope>NUCLEOTIDE SEQUENCE [LARGE SCALE GENOMIC DNA]</scope>
    <source>
        <strain evidence="2">Urdbean</strain>
    </source>
</reference>
<dbReference type="AlphaFoldDB" id="A0AAQ3PE54"/>
<evidence type="ECO:0000256" key="1">
    <source>
        <dbReference type="SAM" id="MobiDB-lite"/>
    </source>
</evidence>
<keyword evidence="3" id="KW-1185">Reference proteome</keyword>
<dbReference type="Proteomes" id="UP001374535">
    <property type="component" value="Chromosome 1"/>
</dbReference>
<name>A0AAQ3PE54_VIGMU</name>
<accession>A0AAQ3PE54</accession>
<feature type="compositionally biased region" description="Polar residues" evidence="1">
    <location>
        <begin position="287"/>
        <end position="330"/>
    </location>
</feature>
<dbReference type="EMBL" id="CP144700">
    <property type="protein sequence ID" value="WVZ26067.1"/>
    <property type="molecule type" value="Genomic_DNA"/>
</dbReference>
<evidence type="ECO:0000313" key="2">
    <source>
        <dbReference type="EMBL" id="WVZ26067.1"/>
    </source>
</evidence>
<gene>
    <name evidence="2" type="ORF">V8G54_004611</name>
</gene>
<protein>
    <submittedName>
        <fullName evidence="2">Uncharacterized protein</fullName>
    </submittedName>
</protein>
<proteinExistence type="predicted"/>
<organism evidence="2 3">
    <name type="scientific">Vigna mungo</name>
    <name type="common">Black gram</name>
    <name type="synonym">Phaseolus mungo</name>
    <dbReference type="NCBI Taxonomy" id="3915"/>
    <lineage>
        <taxon>Eukaryota</taxon>
        <taxon>Viridiplantae</taxon>
        <taxon>Streptophyta</taxon>
        <taxon>Embryophyta</taxon>
        <taxon>Tracheophyta</taxon>
        <taxon>Spermatophyta</taxon>
        <taxon>Magnoliopsida</taxon>
        <taxon>eudicotyledons</taxon>
        <taxon>Gunneridae</taxon>
        <taxon>Pentapetalae</taxon>
        <taxon>rosids</taxon>
        <taxon>fabids</taxon>
        <taxon>Fabales</taxon>
        <taxon>Fabaceae</taxon>
        <taxon>Papilionoideae</taxon>
        <taxon>50 kb inversion clade</taxon>
        <taxon>NPAAA clade</taxon>
        <taxon>indigoferoid/millettioid clade</taxon>
        <taxon>Phaseoleae</taxon>
        <taxon>Vigna</taxon>
    </lineage>
</organism>
<sequence>MGDLPGSFPGKCASDDKAHWKALCPYKLPGSYRWYQSLASPSTVWFDDEPSGSWWAWRGVIAGAKRMDKERLLAGFEWKGHMDESNIHRNERDLETPGVIMGWVTFREVFPENVRVMTKHTGKPCGDVWYQSLAFPSTVWFEDEPSGSWWACDARALTRAGSDRFEWKGHMDESNIHRNERDLEGSFPGKCASDDKAHWKALCPYKLPGRYRWYQSLASPSTVWFEDEPSGSWWAWRGVIASNIHRNERDLETPGVIMGWVTFREVFPESVRVMTKNTGKPCGDVWGQSTMNHHESSPMSKTNNLDSNTLPLQTQGQNETTTNPQATTKEGTPIRQARATTLLPTEKTNIQTINNNNRKEKKTKKTKNTHSEAEVDKGSWWFFFKGCWVITFLRGLSLLFFEEDVKGVLLLFVNMQKERNPYLQLTANTTKNRGKHFSGCFKYKNGVQGDGCNFFKWCIDVGNEDSGRYVKIEGNKETLVSSEELEMDKETTMAYISSRFAIGNKLCQLESIQVLPNTRNLECISHKKERVIWLKSQKVESVNE</sequence>
<evidence type="ECO:0000313" key="3">
    <source>
        <dbReference type="Proteomes" id="UP001374535"/>
    </source>
</evidence>
<feature type="region of interest" description="Disordered" evidence="1">
    <location>
        <begin position="284"/>
        <end position="332"/>
    </location>
</feature>